<accession>X1A002</accession>
<proteinExistence type="predicted"/>
<dbReference type="AlphaFoldDB" id="X1A002"/>
<protein>
    <submittedName>
        <fullName evidence="2">Uncharacterized protein</fullName>
    </submittedName>
</protein>
<name>X1A002_9ZZZZ</name>
<evidence type="ECO:0000256" key="1">
    <source>
        <dbReference type="SAM" id="Coils"/>
    </source>
</evidence>
<organism evidence="2">
    <name type="scientific">marine sediment metagenome</name>
    <dbReference type="NCBI Taxonomy" id="412755"/>
    <lineage>
        <taxon>unclassified sequences</taxon>
        <taxon>metagenomes</taxon>
        <taxon>ecological metagenomes</taxon>
    </lineage>
</organism>
<sequence length="44" mass="5301">KEKDSKRVNKKENRREKLSLEAIKLATHRIRECEKQIIELKAHC</sequence>
<evidence type="ECO:0000313" key="2">
    <source>
        <dbReference type="EMBL" id="GAG66033.1"/>
    </source>
</evidence>
<dbReference type="EMBL" id="BART01002676">
    <property type="protein sequence ID" value="GAG66033.1"/>
    <property type="molecule type" value="Genomic_DNA"/>
</dbReference>
<keyword evidence="1" id="KW-0175">Coiled coil</keyword>
<gene>
    <name evidence="2" type="ORF">S01H4_07978</name>
</gene>
<reference evidence="2" key="1">
    <citation type="journal article" date="2014" name="Front. Microbiol.">
        <title>High frequency of phylogenetically diverse reductive dehalogenase-homologous genes in deep subseafloor sedimentary metagenomes.</title>
        <authorList>
            <person name="Kawai M."/>
            <person name="Futagami T."/>
            <person name="Toyoda A."/>
            <person name="Takaki Y."/>
            <person name="Nishi S."/>
            <person name="Hori S."/>
            <person name="Arai W."/>
            <person name="Tsubouchi T."/>
            <person name="Morono Y."/>
            <person name="Uchiyama I."/>
            <person name="Ito T."/>
            <person name="Fujiyama A."/>
            <person name="Inagaki F."/>
            <person name="Takami H."/>
        </authorList>
    </citation>
    <scope>NUCLEOTIDE SEQUENCE</scope>
    <source>
        <strain evidence="2">Expedition CK06-06</strain>
    </source>
</reference>
<feature type="coiled-coil region" evidence="1">
    <location>
        <begin position="1"/>
        <end position="43"/>
    </location>
</feature>
<comment type="caution">
    <text evidence="2">The sequence shown here is derived from an EMBL/GenBank/DDBJ whole genome shotgun (WGS) entry which is preliminary data.</text>
</comment>
<feature type="non-terminal residue" evidence="2">
    <location>
        <position position="1"/>
    </location>
</feature>